<dbReference type="Pfam" id="PF01529">
    <property type="entry name" value="DHHC"/>
    <property type="match status" value="1"/>
</dbReference>
<dbReference type="GO" id="GO:0016020">
    <property type="term" value="C:membrane"/>
    <property type="evidence" value="ECO:0007669"/>
    <property type="project" value="UniProtKB-SubCell"/>
</dbReference>
<keyword evidence="5 7" id="KW-0472">Membrane</keyword>
<feature type="transmembrane region" description="Helical" evidence="7">
    <location>
        <begin position="146"/>
        <end position="166"/>
    </location>
</feature>
<protein>
    <recommendedName>
        <fullName evidence="7">Palmitoyltransferase</fullName>
        <ecNumber evidence="7">2.3.1.225</ecNumber>
    </recommendedName>
</protein>
<dbReference type="PROSITE" id="PS50216">
    <property type="entry name" value="DHHC"/>
    <property type="match status" value="1"/>
</dbReference>
<keyword evidence="4 7" id="KW-1133">Transmembrane helix</keyword>
<dbReference type="AlphaFoldDB" id="A0AAN8PTW2"/>
<evidence type="ECO:0000256" key="2">
    <source>
        <dbReference type="ARBA" id="ARBA00022679"/>
    </source>
</evidence>
<gene>
    <name evidence="10" type="ORF">RUM43_011769</name>
    <name evidence="9" type="ORF">RUM44_006558</name>
</gene>
<feature type="transmembrane region" description="Helical" evidence="7">
    <location>
        <begin position="9"/>
        <end position="29"/>
    </location>
</feature>
<sequence>MTIFVKDPYGVICIFVTYLSVFYADYAVIKWVIVYTMQASAWAPFNIILFNVIILLLIVAHVKAVCSDPGIVPLPQNKVDFSDIHSGSADHEVDNNWTVCARCETYRPPRAHHCRVCKRCIRRMDHHCPWINNCVGQRNQKYFIQFLIYVGALSLYAVILVLISWLKECPNCSQDTEEQQTRIMHCVMLSIESILFGILVLAMLSFQLQSIFGDETRIEQIKNQGRYRPLKSRYVLLSEVCGRMHPALWLLPCDNDRHKKYYDIPLMSHDV</sequence>
<dbReference type="GO" id="GO:0019706">
    <property type="term" value="F:protein-cysteine S-palmitoyltransferase activity"/>
    <property type="evidence" value="ECO:0007669"/>
    <property type="project" value="UniProtKB-EC"/>
</dbReference>
<comment type="domain">
    <text evidence="7">The DHHC domain is required for palmitoyltransferase activity.</text>
</comment>
<evidence type="ECO:0000313" key="10">
    <source>
        <dbReference type="EMBL" id="KAK6634369.1"/>
    </source>
</evidence>
<dbReference type="InterPro" id="IPR039859">
    <property type="entry name" value="PFA4/ZDH16/20/ERF2-like"/>
</dbReference>
<evidence type="ECO:0000256" key="7">
    <source>
        <dbReference type="RuleBase" id="RU079119"/>
    </source>
</evidence>
<keyword evidence="2 7" id="KW-0808">Transferase</keyword>
<evidence type="ECO:0000256" key="5">
    <source>
        <dbReference type="ARBA" id="ARBA00023136"/>
    </source>
</evidence>
<feature type="domain" description="Palmitoyltransferase DHHC" evidence="8">
    <location>
        <begin position="96"/>
        <end position="224"/>
    </location>
</feature>
<keyword evidence="3 7" id="KW-0812">Transmembrane</keyword>
<keyword evidence="6 7" id="KW-0012">Acyltransferase</keyword>
<dbReference type="InterPro" id="IPR001594">
    <property type="entry name" value="Palmitoyltrfase_DHHC"/>
</dbReference>
<name>A0AAN8PTW2_POLSC</name>
<keyword evidence="11" id="KW-1185">Reference proteome</keyword>
<dbReference type="EMBL" id="JAWJWE010000005">
    <property type="protein sequence ID" value="KAK6634369.1"/>
    <property type="molecule type" value="Genomic_DNA"/>
</dbReference>
<reference evidence="10 12" key="1">
    <citation type="submission" date="2023-10" db="EMBL/GenBank/DDBJ databases">
        <title>Genomes of two closely related lineages of the louse Polyplax serrata with different host specificities.</title>
        <authorList>
            <person name="Martinu J."/>
            <person name="Tarabai H."/>
            <person name="Stefka J."/>
            <person name="Hypsa V."/>
        </authorList>
    </citation>
    <scope>NUCLEOTIDE SEQUENCE [LARGE SCALE GENOMIC DNA]</scope>
    <source>
        <strain evidence="9">98ZLc_SE</strain>
        <strain evidence="10">HR10_N</strain>
    </source>
</reference>
<feature type="transmembrane region" description="Helical" evidence="7">
    <location>
        <begin position="41"/>
        <end position="60"/>
    </location>
</feature>
<organism evidence="10 12">
    <name type="scientific">Polyplax serrata</name>
    <name type="common">Common mouse louse</name>
    <dbReference type="NCBI Taxonomy" id="468196"/>
    <lineage>
        <taxon>Eukaryota</taxon>
        <taxon>Metazoa</taxon>
        <taxon>Ecdysozoa</taxon>
        <taxon>Arthropoda</taxon>
        <taxon>Hexapoda</taxon>
        <taxon>Insecta</taxon>
        <taxon>Pterygota</taxon>
        <taxon>Neoptera</taxon>
        <taxon>Paraneoptera</taxon>
        <taxon>Psocodea</taxon>
        <taxon>Troctomorpha</taxon>
        <taxon>Phthiraptera</taxon>
        <taxon>Anoplura</taxon>
        <taxon>Polyplacidae</taxon>
        <taxon>Polyplax</taxon>
    </lineage>
</organism>
<evidence type="ECO:0000313" key="12">
    <source>
        <dbReference type="Proteomes" id="UP001372834"/>
    </source>
</evidence>
<comment type="subcellular location">
    <subcellularLocation>
        <location evidence="1">Membrane</location>
        <topology evidence="1">Multi-pass membrane protein</topology>
    </subcellularLocation>
</comment>
<evidence type="ECO:0000256" key="1">
    <source>
        <dbReference type="ARBA" id="ARBA00004141"/>
    </source>
</evidence>
<dbReference type="Proteomes" id="UP001372834">
    <property type="component" value="Unassembled WGS sequence"/>
</dbReference>
<comment type="caution">
    <text evidence="10">The sequence shown here is derived from an EMBL/GenBank/DDBJ whole genome shotgun (WGS) entry which is preliminary data.</text>
</comment>
<evidence type="ECO:0000259" key="8">
    <source>
        <dbReference type="Pfam" id="PF01529"/>
    </source>
</evidence>
<accession>A0AAN8PTW2</accession>
<feature type="transmembrane region" description="Helical" evidence="7">
    <location>
        <begin position="182"/>
        <end position="204"/>
    </location>
</feature>
<evidence type="ECO:0000313" key="9">
    <source>
        <dbReference type="EMBL" id="KAK6620157.1"/>
    </source>
</evidence>
<evidence type="ECO:0000313" key="11">
    <source>
        <dbReference type="Proteomes" id="UP001359485"/>
    </source>
</evidence>
<evidence type="ECO:0000256" key="4">
    <source>
        <dbReference type="ARBA" id="ARBA00022989"/>
    </source>
</evidence>
<proteinExistence type="inferred from homology"/>
<dbReference type="EMBL" id="JAWJWF010000048">
    <property type="protein sequence ID" value="KAK6620157.1"/>
    <property type="molecule type" value="Genomic_DNA"/>
</dbReference>
<evidence type="ECO:0000256" key="3">
    <source>
        <dbReference type="ARBA" id="ARBA00022692"/>
    </source>
</evidence>
<dbReference type="Proteomes" id="UP001359485">
    <property type="component" value="Unassembled WGS sequence"/>
</dbReference>
<dbReference type="EC" id="2.3.1.225" evidence="7"/>
<dbReference type="PANTHER" id="PTHR12246">
    <property type="entry name" value="PALMITOYLTRANSFERASE ZDHHC16"/>
    <property type="match status" value="1"/>
</dbReference>
<evidence type="ECO:0000256" key="6">
    <source>
        <dbReference type="ARBA" id="ARBA00023315"/>
    </source>
</evidence>
<comment type="similarity">
    <text evidence="7">Belongs to the DHHC palmitoyltransferase family.</text>
</comment>
<comment type="catalytic activity">
    <reaction evidence="7">
        <text>L-cysteinyl-[protein] + hexadecanoyl-CoA = S-hexadecanoyl-L-cysteinyl-[protein] + CoA</text>
        <dbReference type="Rhea" id="RHEA:36683"/>
        <dbReference type="Rhea" id="RHEA-COMP:10131"/>
        <dbReference type="Rhea" id="RHEA-COMP:11032"/>
        <dbReference type="ChEBI" id="CHEBI:29950"/>
        <dbReference type="ChEBI" id="CHEBI:57287"/>
        <dbReference type="ChEBI" id="CHEBI:57379"/>
        <dbReference type="ChEBI" id="CHEBI:74151"/>
        <dbReference type="EC" id="2.3.1.225"/>
    </reaction>
</comment>